<sequence>MVLQKVQYCTNLYKRIPSSAKTLQFSFLLFALSATITFLLSDRKCYQLIKSPVTVVESENKNRIRKKISRNKIKKLTIGFSRLMLQILKLIKTTTWLSHFINEIMNYD</sequence>
<proteinExistence type="predicted"/>
<feature type="transmembrane region" description="Helical" evidence="1">
    <location>
        <begin position="22"/>
        <end position="40"/>
    </location>
</feature>
<dbReference type="AlphaFoldDB" id="A0A3M7SL06"/>
<keyword evidence="1" id="KW-1133">Transmembrane helix</keyword>
<evidence type="ECO:0000313" key="2">
    <source>
        <dbReference type="EMBL" id="RNA36564.1"/>
    </source>
</evidence>
<evidence type="ECO:0000313" key="3">
    <source>
        <dbReference type="Proteomes" id="UP000276133"/>
    </source>
</evidence>
<dbReference type="EMBL" id="REGN01001165">
    <property type="protein sequence ID" value="RNA36564.1"/>
    <property type="molecule type" value="Genomic_DNA"/>
</dbReference>
<evidence type="ECO:0008006" key="4">
    <source>
        <dbReference type="Google" id="ProtNLM"/>
    </source>
</evidence>
<name>A0A3M7SL06_BRAPC</name>
<keyword evidence="1" id="KW-0812">Transmembrane</keyword>
<gene>
    <name evidence="2" type="ORF">BpHYR1_025823</name>
</gene>
<protein>
    <recommendedName>
        <fullName evidence="4">Transmembrane protein</fullName>
    </recommendedName>
</protein>
<dbReference type="Proteomes" id="UP000276133">
    <property type="component" value="Unassembled WGS sequence"/>
</dbReference>
<keyword evidence="1" id="KW-0472">Membrane</keyword>
<organism evidence="2 3">
    <name type="scientific">Brachionus plicatilis</name>
    <name type="common">Marine rotifer</name>
    <name type="synonym">Brachionus muelleri</name>
    <dbReference type="NCBI Taxonomy" id="10195"/>
    <lineage>
        <taxon>Eukaryota</taxon>
        <taxon>Metazoa</taxon>
        <taxon>Spiralia</taxon>
        <taxon>Gnathifera</taxon>
        <taxon>Rotifera</taxon>
        <taxon>Eurotatoria</taxon>
        <taxon>Monogononta</taxon>
        <taxon>Pseudotrocha</taxon>
        <taxon>Ploima</taxon>
        <taxon>Brachionidae</taxon>
        <taxon>Brachionus</taxon>
    </lineage>
</organism>
<accession>A0A3M7SL06</accession>
<comment type="caution">
    <text evidence="2">The sequence shown here is derived from an EMBL/GenBank/DDBJ whole genome shotgun (WGS) entry which is preliminary data.</text>
</comment>
<keyword evidence="3" id="KW-1185">Reference proteome</keyword>
<evidence type="ECO:0000256" key="1">
    <source>
        <dbReference type="SAM" id="Phobius"/>
    </source>
</evidence>
<reference evidence="2 3" key="1">
    <citation type="journal article" date="2018" name="Sci. Rep.">
        <title>Genomic signatures of local adaptation to the degree of environmental predictability in rotifers.</title>
        <authorList>
            <person name="Franch-Gras L."/>
            <person name="Hahn C."/>
            <person name="Garcia-Roger E.M."/>
            <person name="Carmona M.J."/>
            <person name="Serra M."/>
            <person name="Gomez A."/>
        </authorList>
    </citation>
    <scope>NUCLEOTIDE SEQUENCE [LARGE SCALE GENOMIC DNA]</scope>
    <source>
        <strain evidence="2">HYR1</strain>
    </source>
</reference>